<evidence type="ECO:0000313" key="4">
    <source>
        <dbReference type="RefSeq" id="XP_030373215.1"/>
    </source>
</evidence>
<accession>A0A6J2TCU9</accession>
<keyword evidence="3" id="KW-1185">Reference proteome</keyword>
<feature type="transmembrane region" description="Helical" evidence="2">
    <location>
        <begin position="42"/>
        <end position="63"/>
    </location>
</feature>
<evidence type="ECO:0000256" key="2">
    <source>
        <dbReference type="SAM" id="Phobius"/>
    </source>
</evidence>
<feature type="region of interest" description="Disordered" evidence="1">
    <location>
        <begin position="142"/>
        <end position="187"/>
    </location>
</feature>
<evidence type="ECO:0000313" key="3">
    <source>
        <dbReference type="Proteomes" id="UP000504634"/>
    </source>
</evidence>
<feature type="transmembrane region" description="Helical" evidence="2">
    <location>
        <begin position="12"/>
        <end position="36"/>
    </location>
</feature>
<feature type="compositionally biased region" description="Polar residues" evidence="1">
    <location>
        <begin position="170"/>
        <end position="184"/>
    </location>
</feature>
<dbReference type="GeneID" id="115623146"/>
<keyword evidence="2" id="KW-1133">Transmembrane helix</keyword>
<sequence>MLALSQEDTLLYCSYVIAAFDMLCAVLFALLSLGLVVQHLSWLTIFATCFGIFWFSLIVLLVVGLYRRDTRYMRYWLSFSSAGILIEMFLILYGFFSETKFQLSMAKNIILLLLGLIVESCFVYIIFQFYNVLCKCPYHPPTPCRRSSQRTPQRTPQRQSKGRRQKKSQHSSGGTRMLQSSTDQSDYRCGQGPLAYFTSGPVMDSDHIQVCPQAQGGRPSPKSPASGHYCN</sequence>
<dbReference type="AlphaFoldDB" id="A0A6J2TCU9"/>
<protein>
    <submittedName>
        <fullName evidence="4">Uncharacterized protein LOC115623146 isoform X1</fullName>
    </submittedName>
</protein>
<reference evidence="4" key="1">
    <citation type="submission" date="2025-08" db="UniProtKB">
        <authorList>
            <consortium name="RefSeq"/>
        </authorList>
    </citation>
    <scope>IDENTIFICATION</scope>
    <source>
        <strain evidence="4">11010-0011.00</strain>
        <tissue evidence="4">Whole body</tissue>
    </source>
</reference>
<dbReference type="Proteomes" id="UP000504634">
    <property type="component" value="Unplaced"/>
</dbReference>
<dbReference type="RefSeq" id="XP_030373215.1">
    <property type="nucleotide sequence ID" value="XM_030517355.1"/>
</dbReference>
<dbReference type="OrthoDB" id="7857893at2759"/>
<name>A0A6J2TCU9_DROLE</name>
<feature type="region of interest" description="Disordered" evidence="1">
    <location>
        <begin position="208"/>
        <end position="231"/>
    </location>
</feature>
<keyword evidence="2" id="KW-0472">Membrane</keyword>
<keyword evidence="2" id="KW-0812">Transmembrane</keyword>
<feature type="compositionally biased region" description="Low complexity" evidence="1">
    <location>
        <begin position="145"/>
        <end position="159"/>
    </location>
</feature>
<proteinExistence type="predicted"/>
<feature type="compositionally biased region" description="Basic residues" evidence="1">
    <location>
        <begin position="160"/>
        <end position="169"/>
    </location>
</feature>
<feature type="transmembrane region" description="Helical" evidence="2">
    <location>
        <begin position="108"/>
        <end position="127"/>
    </location>
</feature>
<evidence type="ECO:0000256" key="1">
    <source>
        <dbReference type="SAM" id="MobiDB-lite"/>
    </source>
</evidence>
<gene>
    <name evidence="4" type="primary">LOC115623146</name>
</gene>
<organism evidence="3 4">
    <name type="scientific">Drosophila lebanonensis</name>
    <name type="common">Fruit fly</name>
    <name type="synonym">Scaptodrosophila lebanonensis</name>
    <dbReference type="NCBI Taxonomy" id="7225"/>
    <lineage>
        <taxon>Eukaryota</taxon>
        <taxon>Metazoa</taxon>
        <taxon>Ecdysozoa</taxon>
        <taxon>Arthropoda</taxon>
        <taxon>Hexapoda</taxon>
        <taxon>Insecta</taxon>
        <taxon>Pterygota</taxon>
        <taxon>Neoptera</taxon>
        <taxon>Endopterygota</taxon>
        <taxon>Diptera</taxon>
        <taxon>Brachycera</taxon>
        <taxon>Muscomorpha</taxon>
        <taxon>Ephydroidea</taxon>
        <taxon>Drosophilidae</taxon>
        <taxon>Scaptodrosophila</taxon>
    </lineage>
</organism>
<feature type="transmembrane region" description="Helical" evidence="2">
    <location>
        <begin position="75"/>
        <end position="96"/>
    </location>
</feature>